<sequence>MRRFLSPAAQRFGLAFAALGVAFLGALLVMGGNAVGWALIALGLPLSGVLALAGDALGAEFPEVLGARLAGLLAATRPWMALVALYVALKIPVPLWPEGFPVLGLASTAALCAAALAFVWERVGWLRAALMLVVSFGVGLGVELLGSRTGIPFGEYTYAGAPAPTLLTVPLIVPLGWFALTLTATSLSRGRPWLAGALMMLWDVGLEPLMTAQGYWTWTDPLPLWAGAPVQNFLGWWAVGWGLSWVFTGLAPGLFGRAGVGWALPGWLERVDGNVPPSRVPSLSLLPGARRAGEGLDFRVVYATEAFFLPGGLVLVGRYAEAAVTLAAMGLGLGLARALRPGRRAVTRAG</sequence>
<keyword evidence="1" id="KW-0472">Membrane</keyword>
<feature type="transmembrane region" description="Helical" evidence="1">
    <location>
        <begin position="37"/>
        <end position="57"/>
    </location>
</feature>
<gene>
    <name evidence="2" type="ORF">Dcae01_00399</name>
</gene>
<dbReference type="RefSeq" id="WP_345441227.1">
    <property type="nucleotide sequence ID" value="NZ_BAABQU010000003.1"/>
</dbReference>
<dbReference type="Pfam" id="PF04240">
    <property type="entry name" value="Caroten_synth"/>
    <property type="match status" value="1"/>
</dbReference>
<feature type="transmembrane region" description="Helical" evidence="1">
    <location>
        <begin position="166"/>
        <end position="187"/>
    </location>
</feature>
<dbReference type="InterPro" id="IPR007354">
    <property type="entry name" value="CruF-like"/>
</dbReference>
<name>A0ABP9UBA5_9DEIO</name>
<evidence type="ECO:0008006" key="4">
    <source>
        <dbReference type="Google" id="ProtNLM"/>
    </source>
</evidence>
<evidence type="ECO:0000313" key="2">
    <source>
        <dbReference type="EMBL" id="GAA5438905.1"/>
    </source>
</evidence>
<accession>A0ABP9UBA5</accession>
<feature type="transmembrane region" description="Helical" evidence="1">
    <location>
        <begin position="322"/>
        <end position="339"/>
    </location>
</feature>
<keyword evidence="1" id="KW-0812">Transmembrane</keyword>
<feature type="transmembrane region" description="Helical" evidence="1">
    <location>
        <begin position="69"/>
        <end position="88"/>
    </location>
</feature>
<dbReference type="EMBL" id="BAABQU010000003">
    <property type="protein sequence ID" value="GAA5438905.1"/>
    <property type="molecule type" value="Genomic_DNA"/>
</dbReference>
<proteinExistence type="predicted"/>
<dbReference type="PANTHER" id="PTHR39419:SF1">
    <property type="entry name" value="SLL0814 PROTEIN"/>
    <property type="match status" value="1"/>
</dbReference>
<organism evidence="2 3">
    <name type="scientific">Deinococcus caeni</name>
    <dbReference type="NCBI Taxonomy" id="569127"/>
    <lineage>
        <taxon>Bacteria</taxon>
        <taxon>Thermotogati</taxon>
        <taxon>Deinococcota</taxon>
        <taxon>Deinococci</taxon>
        <taxon>Deinococcales</taxon>
        <taxon>Deinococcaceae</taxon>
        <taxon>Deinococcus</taxon>
    </lineage>
</organism>
<reference evidence="2 3" key="1">
    <citation type="submission" date="2024-02" db="EMBL/GenBank/DDBJ databases">
        <title>Deinococcus caeni NBRC 101312.</title>
        <authorList>
            <person name="Ichikawa N."/>
            <person name="Katano-Makiyama Y."/>
            <person name="Hidaka K."/>
        </authorList>
    </citation>
    <scope>NUCLEOTIDE SEQUENCE [LARGE SCALE GENOMIC DNA]</scope>
    <source>
        <strain evidence="2 3">NBRC 101312</strain>
    </source>
</reference>
<feature type="transmembrane region" description="Helical" evidence="1">
    <location>
        <begin position="100"/>
        <end position="119"/>
    </location>
</feature>
<protein>
    <recommendedName>
        <fullName evidence="4">Carotenoid biosynthesis protein</fullName>
    </recommendedName>
</protein>
<evidence type="ECO:0000256" key="1">
    <source>
        <dbReference type="SAM" id="Phobius"/>
    </source>
</evidence>
<keyword evidence="3" id="KW-1185">Reference proteome</keyword>
<keyword evidence="1" id="KW-1133">Transmembrane helix</keyword>
<comment type="caution">
    <text evidence="2">The sequence shown here is derived from an EMBL/GenBank/DDBJ whole genome shotgun (WGS) entry which is preliminary data.</text>
</comment>
<feature type="transmembrane region" description="Helical" evidence="1">
    <location>
        <begin position="126"/>
        <end position="146"/>
    </location>
</feature>
<evidence type="ECO:0000313" key="3">
    <source>
        <dbReference type="Proteomes" id="UP001423409"/>
    </source>
</evidence>
<dbReference type="Proteomes" id="UP001423409">
    <property type="component" value="Unassembled WGS sequence"/>
</dbReference>
<feature type="transmembrane region" description="Helical" evidence="1">
    <location>
        <begin position="12"/>
        <end position="31"/>
    </location>
</feature>
<dbReference type="PANTHER" id="PTHR39419">
    <property type="entry name" value="SLL0814 PROTEIN"/>
    <property type="match status" value="1"/>
</dbReference>
<feature type="transmembrane region" description="Helical" evidence="1">
    <location>
        <begin position="236"/>
        <end position="255"/>
    </location>
</feature>